<dbReference type="EMBL" id="SNYO01000002">
    <property type="protein sequence ID" value="TDQ62475.1"/>
    <property type="molecule type" value="Genomic_DNA"/>
</dbReference>
<dbReference type="PANTHER" id="PTHR42847:SF4">
    <property type="entry name" value="ALKANESULFONATE MONOOXYGENASE-RELATED"/>
    <property type="match status" value="1"/>
</dbReference>
<protein>
    <submittedName>
        <fullName evidence="6">Alkanesulfonate monooxygenase SsuD/methylene tetrahydromethanopterin reductase-like flavin-dependent oxidoreductase (Luciferase family)</fullName>
    </submittedName>
</protein>
<keyword evidence="1" id="KW-0285">Flavoprotein</keyword>
<accession>A0A4R6VKM0</accession>
<keyword evidence="4 6" id="KW-0503">Monooxygenase</keyword>
<keyword evidence="2" id="KW-0288">FMN</keyword>
<dbReference type="SUPFAM" id="SSF51679">
    <property type="entry name" value="Bacterial luciferase-like"/>
    <property type="match status" value="1"/>
</dbReference>
<evidence type="ECO:0000256" key="3">
    <source>
        <dbReference type="ARBA" id="ARBA00023002"/>
    </source>
</evidence>
<dbReference type="Gene3D" id="3.20.20.30">
    <property type="entry name" value="Luciferase-like domain"/>
    <property type="match status" value="1"/>
</dbReference>
<evidence type="ECO:0000313" key="7">
    <source>
        <dbReference type="Proteomes" id="UP000295705"/>
    </source>
</evidence>
<evidence type="ECO:0000256" key="2">
    <source>
        <dbReference type="ARBA" id="ARBA00022643"/>
    </source>
</evidence>
<feature type="domain" description="Luciferase-like" evidence="5">
    <location>
        <begin position="40"/>
        <end position="255"/>
    </location>
</feature>
<gene>
    <name evidence="6" type="ORF">EV188_102129</name>
</gene>
<dbReference type="PANTHER" id="PTHR42847">
    <property type="entry name" value="ALKANESULFONATE MONOOXYGENASE"/>
    <property type="match status" value="1"/>
</dbReference>
<keyword evidence="3" id="KW-0560">Oxidoreductase</keyword>
<evidence type="ECO:0000259" key="5">
    <source>
        <dbReference type="Pfam" id="PF00296"/>
    </source>
</evidence>
<dbReference type="InterPro" id="IPR050172">
    <property type="entry name" value="SsuD_RutA_monooxygenase"/>
</dbReference>
<proteinExistence type="predicted"/>
<reference evidence="6 7" key="1">
    <citation type="submission" date="2019-03" db="EMBL/GenBank/DDBJ databases">
        <title>Genomic Encyclopedia of Type Strains, Phase IV (KMG-IV): sequencing the most valuable type-strain genomes for metagenomic binning, comparative biology and taxonomic classification.</title>
        <authorList>
            <person name="Goeker M."/>
        </authorList>
    </citation>
    <scope>NUCLEOTIDE SEQUENCE [LARGE SCALE GENOMIC DNA]</scope>
    <source>
        <strain evidence="6 7">DSM 45775</strain>
    </source>
</reference>
<dbReference type="Proteomes" id="UP000295705">
    <property type="component" value="Unassembled WGS sequence"/>
</dbReference>
<evidence type="ECO:0000256" key="1">
    <source>
        <dbReference type="ARBA" id="ARBA00022630"/>
    </source>
</evidence>
<sequence>MATTPKFGWLSPVIGNRWSDHRPIAADQDTAILPAALPHFDSLWIADHFYGFDQKTDPFLEAWTTLTWLAARHPSVDLCHHVLGVGYRHPPLLAKMAATLQYLSGGRFVLGIGAGWREPEYEAYGYDFPRPSVRFAQLEEAVTICRLMWAEADPSFEGRHYRIDGAAAPPLTDPPPRVCIGAAGEKVGLPLVGRLADMWNGPFKGEPEDFVRRRDIVRRSAEEAGRDPDAIEVSVTLERALPESDEDSSRLVDELAAKRDVGVDHFVMDFGNPASTEPVLRFAEQVIAPLRG</sequence>
<comment type="caution">
    <text evidence="6">The sequence shown here is derived from an EMBL/GenBank/DDBJ whole genome shotgun (WGS) entry which is preliminary data.</text>
</comment>
<dbReference type="RefSeq" id="WP_133825551.1">
    <property type="nucleotide sequence ID" value="NZ_BAABHR010000007.1"/>
</dbReference>
<dbReference type="AlphaFoldDB" id="A0A4R6VKM0"/>
<organism evidence="6 7">
    <name type="scientific">Actinomycetospora succinea</name>
    <dbReference type="NCBI Taxonomy" id="663603"/>
    <lineage>
        <taxon>Bacteria</taxon>
        <taxon>Bacillati</taxon>
        <taxon>Actinomycetota</taxon>
        <taxon>Actinomycetes</taxon>
        <taxon>Pseudonocardiales</taxon>
        <taxon>Pseudonocardiaceae</taxon>
        <taxon>Actinomycetospora</taxon>
    </lineage>
</organism>
<dbReference type="OrthoDB" id="7374740at2"/>
<dbReference type="Pfam" id="PF00296">
    <property type="entry name" value="Bac_luciferase"/>
    <property type="match status" value="1"/>
</dbReference>
<dbReference type="GO" id="GO:0008726">
    <property type="term" value="F:alkanesulfonate monooxygenase activity"/>
    <property type="evidence" value="ECO:0007669"/>
    <property type="project" value="TreeGrafter"/>
</dbReference>
<dbReference type="InterPro" id="IPR011251">
    <property type="entry name" value="Luciferase-like_dom"/>
</dbReference>
<dbReference type="InterPro" id="IPR036661">
    <property type="entry name" value="Luciferase-like_sf"/>
</dbReference>
<name>A0A4R6VKM0_9PSEU</name>
<dbReference type="GO" id="GO:0046306">
    <property type="term" value="P:alkanesulfonate catabolic process"/>
    <property type="evidence" value="ECO:0007669"/>
    <property type="project" value="TreeGrafter"/>
</dbReference>
<evidence type="ECO:0000256" key="4">
    <source>
        <dbReference type="ARBA" id="ARBA00023033"/>
    </source>
</evidence>
<keyword evidence="7" id="KW-1185">Reference proteome</keyword>
<evidence type="ECO:0000313" key="6">
    <source>
        <dbReference type="EMBL" id="TDQ62475.1"/>
    </source>
</evidence>